<name>A0A1M7HAT2_9FIRM</name>
<dbReference type="AlphaFoldDB" id="A0A1M7HAT2"/>
<accession>A0A1M7HAT2</accession>
<dbReference type="STRING" id="447595.SAMN05660826_00548"/>
<dbReference type="Pfam" id="PF09861">
    <property type="entry name" value="Lar_N"/>
    <property type="match status" value="1"/>
</dbReference>
<evidence type="ECO:0000313" key="3">
    <source>
        <dbReference type="Proteomes" id="UP000184375"/>
    </source>
</evidence>
<dbReference type="InterPro" id="IPR018657">
    <property type="entry name" value="LarA-like_N"/>
</dbReference>
<dbReference type="Proteomes" id="UP000184375">
    <property type="component" value="Unassembled WGS sequence"/>
</dbReference>
<evidence type="ECO:0000259" key="1">
    <source>
        <dbReference type="Pfam" id="PF09861"/>
    </source>
</evidence>
<dbReference type="GO" id="GO:0050043">
    <property type="term" value="F:lactate racemase activity"/>
    <property type="evidence" value="ECO:0007669"/>
    <property type="project" value="InterPro"/>
</dbReference>
<dbReference type="OrthoDB" id="9788398at2"/>
<evidence type="ECO:0000313" key="2">
    <source>
        <dbReference type="EMBL" id="SHM25287.1"/>
    </source>
</evidence>
<reference evidence="3" key="1">
    <citation type="submission" date="2016-11" db="EMBL/GenBank/DDBJ databases">
        <authorList>
            <person name="Varghese N."/>
            <person name="Submissions S."/>
        </authorList>
    </citation>
    <scope>NUCLEOTIDE SEQUENCE [LARGE SCALE GENOMIC DNA]</scope>
    <source>
        <strain evidence="3">DSM 18802</strain>
    </source>
</reference>
<feature type="domain" description="LarA-like N-terminal" evidence="1">
    <location>
        <begin position="51"/>
        <end position="169"/>
    </location>
</feature>
<protein>
    <recommendedName>
        <fullName evidence="1">LarA-like N-terminal domain-containing protein</fullName>
    </recommendedName>
</protein>
<gene>
    <name evidence="2" type="ORF">SAMN05660826_00548</name>
</gene>
<organism evidence="2 3">
    <name type="scientific">Caldanaerovirga acetigignens</name>
    <dbReference type="NCBI Taxonomy" id="447595"/>
    <lineage>
        <taxon>Bacteria</taxon>
        <taxon>Bacillati</taxon>
        <taxon>Bacillota</taxon>
        <taxon>Clostridia</taxon>
        <taxon>Thermosediminibacterales</taxon>
        <taxon>Thermosediminibacteraceae</taxon>
        <taxon>Caldanaerovirga</taxon>
    </lineage>
</organism>
<proteinExistence type="predicted"/>
<sequence length="436" mass="48606">MDKYGLKIDFEPIINLVDDVIIPKMYKIRQHFETPRLTDPIKKLHKELLRKSDQLKSLRDKRVCIAVGSRGINNISIYVRELVKLVTEYGGKPFIIPAMGSHGGATPEGQRKVLEELGITDDEVGAPVISNLDVEYLGDTEEGIPVYTSLDALNSDAVILINRVKPHTSFRGDIESGLIKMAVIGLGKQKGADLCHKMGFYRFADRLKSMARMVLSKVPVAFGVALLENAYDETADIKVLLPQEFFEEEPKLLEKAKSWMPRLPVDNIDVLIVDEIGKDISGDGMDPNITGRFASEFVKGDKNVNRIVVLRLTERTKGNANGIGVADVTTLKVLGESDLTKGYINSITAAIPPTVRIPMVMPNDYYAIKAAIKTANNLDYSGEKTRIVRIKNTLQLEYLYISKALISEIRDNSDIEIVEGPITFKFDINGNLLTWW</sequence>
<dbReference type="EMBL" id="FRCR01000003">
    <property type="protein sequence ID" value="SHM25287.1"/>
    <property type="molecule type" value="Genomic_DNA"/>
</dbReference>
<dbReference type="RefSeq" id="WP_073254322.1">
    <property type="nucleotide sequence ID" value="NZ_FRCR01000003.1"/>
</dbReference>
<dbReference type="Gene3D" id="3.40.50.11440">
    <property type="match status" value="1"/>
</dbReference>
<keyword evidence="3" id="KW-1185">Reference proteome</keyword>